<comment type="function">
    <text evidence="23">Receptor kinase that detects X.oryzae pv. oryzae protein Ax21 to promote innate immunity. Following X.oryzae pv. oryzae protein Ax21 detection, undergoes cleavage, releasing the processed protein kinase Xa21 chain.</text>
</comment>
<evidence type="ECO:0000256" key="25">
    <source>
        <dbReference type="ARBA" id="ARBA00072040"/>
    </source>
</evidence>
<dbReference type="Pfam" id="PF08263">
    <property type="entry name" value="LRRNT_2"/>
    <property type="match status" value="1"/>
</dbReference>
<dbReference type="OrthoDB" id="676979at2759"/>
<dbReference type="Gene3D" id="1.10.510.10">
    <property type="entry name" value="Transferase(Phosphotransferase) domain 1"/>
    <property type="match status" value="1"/>
</dbReference>
<feature type="chain" id="PRO_5018099994" description="Receptor kinase-like protein Xa21" evidence="28">
    <location>
        <begin position="36"/>
        <end position="1036"/>
    </location>
</feature>
<dbReference type="EC" id="2.7.11.1" evidence="5"/>
<evidence type="ECO:0000256" key="2">
    <source>
        <dbReference type="ARBA" id="ARBA00004389"/>
    </source>
</evidence>
<evidence type="ECO:0000256" key="24">
    <source>
        <dbReference type="ARBA" id="ARBA00056628"/>
    </source>
</evidence>
<dbReference type="SMART" id="SM00220">
    <property type="entry name" value="S_TKc"/>
    <property type="match status" value="1"/>
</dbReference>
<evidence type="ECO:0000256" key="14">
    <source>
        <dbReference type="ARBA" id="ARBA00022741"/>
    </source>
</evidence>
<dbReference type="EMBL" id="PQIB02000018">
    <property type="protein sequence ID" value="RLM54617.1"/>
    <property type="molecule type" value="Genomic_DNA"/>
</dbReference>
<evidence type="ECO:0000256" key="27">
    <source>
        <dbReference type="SAM" id="Phobius"/>
    </source>
</evidence>
<proteinExistence type="inferred from homology"/>
<keyword evidence="15" id="KW-0418">Kinase</keyword>
<dbReference type="FunFam" id="1.10.510.10:FF:000358">
    <property type="entry name" value="Putative leucine-rich repeat receptor-like serine/threonine-protein kinase"/>
    <property type="match status" value="1"/>
</dbReference>
<dbReference type="PROSITE" id="PS00108">
    <property type="entry name" value="PROTEIN_KINASE_ST"/>
    <property type="match status" value="1"/>
</dbReference>
<evidence type="ECO:0000256" key="21">
    <source>
        <dbReference type="ARBA" id="ARBA00047899"/>
    </source>
</evidence>
<evidence type="ECO:0000256" key="10">
    <source>
        <dbReference type="ARBA" id="ARBA00022679"/>
    </source>
</evidence>
<keyword evidence="18 27" id="KW-0472">Membrane</keyword>
<keyword evidence="6" id="KW-1003">Cell membrane</keyword>
<evidence type="ECO:0000256" key="22">
    <source>
        <dbReference type="ARBA" id="ARBA00048679"/>
    </source>
</evidence>
<dbReference type="Pfam" id="PF00560">
    <property type="entry name" value="LRR_1"/>
    <property type="match status" value="9"/>
</dbReference>
<evidence type="ECO:0000313" key="31">
    <source>
        <dbReference type="Proteomes" id="UP000275267"/>
    </source>
</evidence>
<dbReference type="Gene3D" id="3.30.200.20">
    <property type="entry name" value="Phosphorylase Kinase, domain 1"/>
    <property type="match status" value="1"/>
</dbReference>
<dbReference type="Pfam" id="PF13855">
    <property type="entry name" value="LRR_8"/>
    <property type="match status" value="1"/>
</dbReference>
<dbReference type="InterPro" id="IPR008271">
    <property type="entry name" value="Ser/Thr_kinase_AS"/>
</dbReference>
<evidence type="ECO:0000256" key="18">
    <source>
        <dbReference type="ARBA" id="ARBA00023136"/>
    </source>
</evidence>
<evidence type="ECO:0000256" key="3">
    <source>
        <dbReference type="ARBA" id="ARBA00004479"/>
    </source>
</evidence>
<comment type="caution">
    <text evidence="30">The sequence shown here is derived from an EMBL/GenBank/DDBJ whole genome shotgun (WGS) entry which is preliminary data.</text>
</comment>
<evidence type="ECO:0000256" key="15">
    <source>
        <dbReference type="ARBA" id="ARBA00022777"/>
    </source>
</evidence>
<reference evidence="31" key="1">
    <citation type="journal article" date="2019" name="Nat. Commun.">
        <title>The genome of broomcorn millet.</title>
        <authorList>
            <person name="Zou C."/>
            <person name="Miki D."/>
            <person name="Li D."/>
            <person name="Tang Q."/>
            <person name="Xiao L."/>
            <person name="Rajput S."/>
            <person name="Deng P."/>
            <person name="Jia W."/>
            <person name="Huang R."/>
            <person name="Zhang M."/>
            <person name="Sun Y."/>
            <person name="Hu J."/>
            <person name="Fu X."/>
            <person name="Schnable P.S."/>
            <person name="Li F."/>
            <person name="Zhang H."/>
            <person name="Feng B."/>
            <person name="Zhu X."/>
            <person name="Liu R."/>
            <person name="Schnable J.C."/>
            <person name="Zhu J.-K."/>
            <person name="Zhang H."/>
        </authorList>
    </citation>
    <scope>NUCLEOTIDE SEQUENCE [LARGE SCALE GENOMIC DNA]</scope>
</reference>
<keyword evidence="7" id="KW-0723">Serine/threonine-protein kinase</keyword>
<accession>A0A3L6PAV4</accession>
<dbReference type="STRING" id="4540.A0A3L6PAV4"/>
<comment type="similarity">
    <text evidence="4">Belongs to the protein kinase superfamily. Ser/Thr protein kinase family.</text>
</comment>
<dbReference type="InterPro" id="IPR000719">
    <property type="entry name" value="Prot_kinase_dom"/>
</dbReference>
<keyword evidence="19" id="KW-0675">Receptor</keyword>
<keyword evidence="12 28" id="KW-0732">Signal</keyword>
<keyword evidence="10" id="KW-0808">Transferase</keyword>
<evidence type="ECO:0000256" key="26">
    <source>
        <dbReference type="PROSITE-ProRule" id="PRU10141"/>
    </source>
</evidence>
<keyword evidence="13" id="KW-0677">Repeat</keyword>
<sequence>MKAKMACYSCTWQVSMLSLLTHLLLFASSSVPIYGVNDDLSALLSFKSYITNDPGQALSSWDAADNGTNKPSADFCRWDGIACNDRRNPGRVTAIRLRGSDLGGTISPHLGNLTHLQDLDLSQNNLLGEIPVSLGRCTELRTMNLSVNQLSGSLFPDPLGHLSKLKVFNVRHNNLTGVIPMTLSNLTALTNLSVKSNYLQGQIPSWLCNLTSLAAIDLALSGLDGHIPGELGKLTKVAFLMIQSNQLEGPVPPSIFNTSSTEHLDLSFNQLSGSLPHDIGFQLPNLKFFGTTGNQFEGLIPASFSNVSALESFLLRDNQYHGLIPRDIGRHGNLKYFSVGYNRLQASRRDWDFLTSITNCSKLELLDLEQNNFVGIMPITIANLSKELSWLSLARNQITGIIPAGLGMFQRLTKLNLEDNLFTGALSVDIGRLPSLQDLDLSHNRFEGQIPQSFGNITKLSKLSLSNNFLDDTIPTSLGNLRTLVSIDISCNFLSGRIPQEILSIPSLTILLNLSNNALSGSIPAQIGHLNNLVSIDLSMNKLTGEIPDAVGSCVQLRLLHFQGNLLQGKIPNGLKTLGVLENLDLSSNNLTGPIPEFLESIKTLNHLNLSFNNLSGPVPDTGIFCNATILSLIGNSMLCGGPPFLQFPSCASVRSQHQMHLLIVFSILGTLIFLLFSIPTYCCIKRRVKPNIVDQEDLLLSETHERISYDELRSATQSFSPANLIGSGSFGNVFRGTFVVDENLATTVAIKVLNLNLRGASRSFLTECNALRRIRHRNLVKVITVCSGLDHNGGEFKALVLEFICNGSLDEWLHPNIMTNSLTAKRLSLMRRLYIALDVAAALEYLHHNIEPPIVHCDIKPSNILLDDDLVAHVTDFGLAKIMHAEVWKKNHGGSESSSLAVKGTIGYVPPEYGSGYGVSTDGDIYSYGVLLLEMLTGKRPTDSFNLGETSLVNYVKMAYPNKLLEILDASATYSGNTQDVMDLVIHPVFRLALACCQGSPRQRIKMDCVVEELNAIKKACAALMGVHDEGNVAT</sequence>
<keyword evidence="11 27" id="KW-0812">Transmembrane</keyword>
<evidence type="ECO:0000256" key="7">
    <source>
        <dbReference type="ARBA" id="ARBA00022527"/>
    </source>
</evidence>
<evidence type="ECO:0000256" key="4">
    <source>
        <dbReference type="ARBA" id="ARBA00008684"/>
    </source>
</evidence>
<keyword evidence="16 26" id="KW-0067">ATP-binding</keyword>
<dbReference type="InterPro" id="IPR011009">
    <property type="entry name" value="Kinase-like_dom_sf"/>
</dbReference>
<evidence type="ECO:0000256" key="8">
    <source>
        <dbReference type="ARBA" id="ARBA00022553"/>
    </source>
</evidence>
<evidence type="ECO:0000259" key="29">
    <source>
        <dbReference type="PROSITE" id="PS50011"/>
    </source>
</evidence>
<dbReference type="InterPro" id="IPR003591">
    <property type="entry name" value="Leu-rich_rpt_typical-subtyp"/>
</dbReference>
<dbReference type="PANTHER" id="PTHR27000">
    <property type="entry name" value="LEUCINE-RICH REPEAT RECEPTOR-LIKE PROTEIN KINASE FAMILY PROTEIN-RELATED"/>
    <property type="match status" value="1"/>
</dbReference>
<evidence type="ECO:0000256" key="20">
    <source>
        <dbReference type="ARBA" id="ARBA00023180"/>
    </source>
</evidence>
<comment type="catalytic activity">
    <reaction evidence="22">
        <text>L-seryl-[protein] + ATP = O-phospho-L-seryl-[protein] + ADP + H(+)</text>
        <dbReference type="Rhea" id="RHEA:17989"/>
        <dbReference type="Rhea" id="RHEA-COMP:9863"/>
        <dbReference type="Rhea" id="RHEA-COMP:11604"/>
        <dbReference type="ChEBI" id="CHEBI:15378"/>
        <dbReference type="ChEBI" id="CHEBI:29999"/>
        <dbReference type="ChEBI" id="CHEBI:30616"/>
        <dbReference type="ChEBI" id="CHEBI:83421"/>
        <dbReference type="ChEBI" id="CHEBI:456216"/>
        <dbReference type="EC" id="2.7.11.1"/>
    </reaction>
</comment>
<evidence type="ECO:0000256" key="17">
    <source>
        <dbReference type="ARBA" id="ARBA00022989"/>
    </source>
</evidence>
<feature type="signal peptide" evidence="28">
    <location>
        <begin position="1"/>
        <end position="35"/>
    </location>
</feature>
<comment type="function">
    <text evidence="24">The processed protein kinase Xa21 chain released by protein cleavage after X.oryzae pv. oryzae protein Ax21 detection translocates into the nucleus where it can bind and regulate WRKY62, a transcription factor. Confers resistance to the bacterial pathogen X.oryzae pv. oryzae (Xoo).</text>
</comment>
<keyword evidence="31" id="KW-1185">Reference proteome</keyword>
<evidence type="ECO:0000256" key="9">
    <source>
        <dbReference type="ARBA" id="ARBA00022614"/>
    </source>
</evidence>
<dbReference type="InterPro" id="IPR001245">
    <property type="entry name" value="Ser-Thr/Tyr_kinase_cat_dom"/>
</dbReference>
<dbReference type="SUPFAM" id="SSF56112">
    <property type="entry name" value="Protein kinase-like (PK-like)"/>
    <property type="match status" value="1"/>
</dbReference>
<comment type="subcellular location">
    <subcellularLocation>
        <location evidence="1">Cell membrane</location>
        <topology evidence="1">Single-pass membrane protein</topology>
    </subcellularLocation>
    <subcellularLocation>
        <location evidence="2">Endoplasmic reticulum membrane</location>
        <topology evidence="2">Single-pass membrane protein</topology>
    </subcellularLocation>
    <subcellularLocation>
        <location evidence="3">Membrane</location>
        <topology evidence="3">Single-pass type I membrane protein</topology>
    </subcellularLocation>
</comment>
<keyword evidence="20" id="KW-0325">Glycoprotein</keyword>
<dbReference type="GO" id="GO:0005789">
    <property type="term" value="C:endoplasmic reticulum membrane"/>
    <property type="evidence" value="ECO:0007669"/>
    <property type="project" value="UniProtKB-SubCell"/>
</dbReference>
<evidence type="ECO:0000256" key="6">
    <source>
        <dbReference type="ARBA" id="ARBA00022475"/>
    </source>
</evidence>
<organism evidence="30 31">
    <name type="scientific">Panicum miliaceum</name>
    <name type="common">Proso millet</name>
    <name type="synonym">Broomcorn millet</name>
    <dbReference type="NCBI Taxonomy" id="4540"/>
    <lineage>
        <taxon>Eukaryota</taxon>
        <taxon>Viridiplantae</taxon>
        <taxon>Streptophyta</taxon>
        <taxon>Embryophyta</taxon>
        <taxon>Tracheophyta</taxon>
        <taxon>Spermatophyta</taxon>
        <taxon>Magnoliopsida</taxon>
        <taxon>Liliopsida</taxon>
        <taxon>Poales</taxon>
        <taxon>Poaceae</taxon>
        <taxon>PACMAD clade</taxon>
        <taxon>Panicoideae</taxon>
        <taxon>Panicodae</taxon>
        <taxon>Paniceae</taxon>
        <taxon>Panicinae</taxon>
        <taxon>Panicum</taxon>
        <taxon>Panicum sect. Panicum</taxon>
    </lineage>
</organism>
<gene>
    <name evidence="30" type="ORF">C2845_PM10G14040</name>
</gene>
<name>A0A3L6PAV4_PANMI</name>
<feature type="transmembrane region" description="Helical" evidence="27">
    <location>
        <begin position="660"/>
        <end position="685"/>
    </location>
</feature>
<evidence type="ECO:0000256" key="11">
    <source>
        <dbReference type="ARBA" id="ARBA00022692"/>
    </source>
</evidence>
<keyword evidence="8" id="KW-0597">Phosphoprotein</keyword>
<dbReference type="GO" id="GO:0005524">
    <property type="term" value="F:ATP binding"/>
    <property type="evidence" value="ECO:0007669"/>
    <property type="project" value="UniProtKB-UniRule"/>
</dbReference>
<feature type="domain" description="Protein kinase" evidence="29">
    <location>
        <begin position="720"/>
        <end position="991"/>
    </location>
</feature>
<dbReference type="SMART" id="SM00369">
    <property type="entry name" value="LRR_TYP"/>
    <property type="match status" value="7"/>
</dbReference>
<dbReference type="PANTHER" id="PTHR27000:SF785">
    <property type="entry name" value="PROTEIN KINASE DOMAIN-CONTAINING PROTEIN"/>
    <property type="match status" value="1"/>
</dbReference>
<evidence type="ECO:0000313" key="30">
    <source>
        <dbReference type="EMBL" id="RLM54617.1"/>
    </source>
</evidence>
<evidence type="ECO:0000256" key="16">
    <source>
        <dbReference type="ARBA" id="ARBA00022840"/>
    </source>
</evidence>
<evidence type="ECO:0000256" key="23">
    <source>
        <dbReference type="ARBA" id="ARBA00054320"/>
    </source>
</evidence>
<keyword evidence="9" id="KW-0433">Leucine-rich repeat</keyword>
<evidence type="ECO:0000256" key="13">
    <source>
        <dbReference type="ARBA" id="ARBA00022737"/>
    </source>
</evidence>
<dbReference type="GO" id="GO:0004674">
    <property type="term" value="F:protein serine/threonine kinase activity"/>
    <property type="evidence" value="ECO:0007669"/>
    <property type="project" value="UniProtKB-KW"/>
</dbReference>
<dbReference type="InterPro" id="IPR032675">
    <property type="entry name" value="LRR_dom_sf"/>
</dbReference>
<evidence type="ECO:0000256" key="12">
    <source>
        <dbReference type="ARBA" id="ARBA00022729"/>
    </source>
</evidence>
<dbReference type="FunFam" id="3.80.10.10:FF:000095">
    <property type="entry name" value="LRR receptor-like serine/threonine-protein kinase GSO1"/>
    <property type="match status" value="1"/>
</dbReference>
<dbReference type="InterPro" id="IPR017441">
    <property type="entry name" value="Protein_kinase_ATP_BS"/>
</dbReference>
<feature type="binding site" evidence="26">
    <location>
        <position position="752"/>
    </location>
    <ligand>
        <name>ATP</name>
        <dbReference type="ChEBI" id="CHEBI:30616"/>
    </ligand>
</feature>
<dbReference type="FunFam" id="3.30.200.20:FF:000432">
    <property type="entry name" value="LRR receptor-like serine/threonine-protein kinase EFR"/>
    <property type="match status" value="1"/>
</dbReference>
<comment type="catalytic activity">
    <reaction evidence="21">
        <text>L-threonyl-[protein] + ATP = O-phospho-L-threonyl-[protein] + ADP + H(+)</text>
        <dbReference type="Rhea" id="RHEA:46608"/>
        <dbReference type="Rhea" id="RHEA-COMP:11060"/>
        <dbReference type="Rhea" id="RHEA-COMP:11605"/>
        <dbReference type="ChEBI" id="CHEBI:15378"/>
        <dbReference type="ChEBI" id="CHEBI:30013"/>
        <dbReference type="ChEBI" id="CHEBI:30616"/>
        <dbReference type="ChEBI" id="CHEBI:61977"/>
        <dbReference type="ChEBI" id="CHEBI:456216"/>
        <dbReference type="EC" id="2.7.11.1"/>
    </reaction>
</comment>
<dbReference type="FunFam" id="3.80.10.10:FF:000288">
    <property type="entry name" value="LRR receptor-like serine/threonine-protein kinase EFR"/>
    <property type="match status" value="1"/>
</dbReference>
<protein>
    <recommendedName>
        <fullName evidence="25">Receptor kinase-like protein Xa21</fullName>
        <ecNumber evidence="5">2.7.11.1</ecNumber>
    </recommendedName>
</protein>
<dbReference type="PROSITE" id="PS50011">
    <property type="entry name" value="PROTEIN_KINASE_DOM"/>
    <property type="match status" value="1"/>
</dbReference>
<dbReference type="AlphaFoldDB" id="A0A3L6PAV4"/>
<evidence type="ECO:0000256" key="5">
    <source>
        <dbReference type="ARBA" id="ARBA00012513"/>
    </source>
</evidence>
<dbReference type="Gene3D" id="3.80.10.10">
    <property type="entry name" value="Ribonuclease Inhibitor"/>
    <property type="match status" value="4"/>
</dbReference>
<dbReference type="PROSITE" id="PS00107">
    <property type="entry name" value="PROTEIN_KINASE_ATP"/>
    <property type="match status" value="1"/>
</dbReference>
<evidence type="ECO:0000256" key="1">
    <source>
        <dbReference type="ARBA" id="ARBA00004162"/>
    </source>
</evidence>
<keyword evidence="14 26" id="KW-0547">Nucleotide-binding</keyword>
<evidence type="ECO:0000256" key="28">
    <source>
        <dbReference type="SAM" id="SignalP"/>
    </source>
</evidence>
<dbReference type="GO" id="GO:0005886">
    <property type="term" value="C:plasma membrane"/>
    <property type="evidence" value="ECO:0007669"/>
    <property type="project" value="UniProtKB-SubCell"/>
</dbReference>
<dbReference type="InterPro" id="IPR001611">
    <property type="entry name" value="Leu-rich_rpt"/>
</dbReference>
<dbReference type="InterPro" id="IPR013210">
    <property type="entry name" value="LRR_N_plant-typ"/>
</dbReference>
<dbReference type="Proteomes" id="UP000275267">
    <property type="component" value="Unassembled WGS sequence"/>
</dbReference>
<dbReference type="SUPFAM" id="SSF52058">
    <property type="entry name" value="L domain-like"/>
    <property type="match status" value="2"/>
</dbReference>
<dbReference type="Pfam" id="PF07714">
    <property type="entry name" value="PK_Tyr_Ser-Thr"/>
    <property type="match status" value="1"/>
</dbReference>
<evidence type="ECO:0000256" key="19">
    <source>
        <dbReference type="ARBA" id="ARBA00023170"/>
    </source>
</evidence>
<keyword evidence="17 27" id="KW-1133">Transmembrane helix</keyword>